<name>A0A0D5XZY2_9PSED</name>
<evidence type="ECO:0000313" key="2">
    <source>
        <dbReference type="Proteomes" id="UP000032748"/>
    </source>
</evidence>
<reference evidence="1 2" key="1">
    <citation type="journal article" date="2015" name="Mol. Plant Microbe Interact.">
        <title>Comparative Genomic Analysis of Pseudomonas chlororaphis PCL1606 Reveals New Insight into Antifungal Compounds Involved in Biocontrol.</title>
        <authorList>
            <person name="Calderon C.E."/>
            <person name="Ramos C."/>
            <person name="de Vicente A."/>
            <person name="Cazorla F.M."/>
        </authorList>
    </citation>
    <scope>NUCLEOTIDE SEQUENCE [LARGE SCALE GENOMIC DNA]</scope>
    <source>
        <strain evidence="1 2">PCL1606</strain>
    </source>
</reference>
<dbReference type="AlphaFoldDB" id="A0A0D5XZY2"/>
<gene>
    <name evidence="1" type="ORF">PCL1606_28290</name>
</gene>
<sequence length="39" mass="4629">MAEAIDLVIRRTCCGQWHELLFGGHNSFRFNFRHKHTSL</sequence>
<accession>A0A0D5XZY2</accession>
<dbReference type="KEGG" id="pcz:PCL1606_28290"/>
<dbReference type="Proteomes" id="UP000032748">
    <property type="component" value="Chromosome"/>
</dbReference>
<organism evidence="1 2">
    <name type="scientific">Pseudomonas chlororaphis</name>
    <dbReference type="NCBI Taxonomy" id="587753"/>
    <lineage>
        <taxon>Bacteria</taxon>
        <taxon>Pseudomonadati</taxon>
        <taxon>Pseudomonadota</taxon>
        <taxon>Gammaproteobacteria</taxon>
        <taxon>Pseudomonadales</taxon>
        <taxon>Pseudomonadaceae</taxon>
        <taxon>Pseudomonas</taxon>
    </lineage>
</organism>
<evidence type="ECO:0000313" key="1">
    <source>
        <dbReference type="EMBL" id="AKA24279.1"/>
    </source>
</evidence>
<dbReference type="EMBL" id="CP011110">
    <property type="protein sequence ID" value="AKA24279.1"/>
    <property type="molecule type" value="Genomic_DNA"/>
</dbReference>
<protein>
    <submittedName>
        <fullName evidence="1">Uncharacterized protein</fullName>
    </submittedName>
</protein>
<proteinExistence type="predicted"/>